<gene>
    <name evidence="2" type="ORF">COO20_17490</name>
</gene>
<organism evidence="2 3">
    <name type="scientific">Thalassospira marina</name>
    <dbReference type="NCBI Taxonomy" id="2048283"/>
    <lineage>
        <taxon>Bacteria</taxon>
        <taxon>Pseudomonadati</taxon>
        <taxon>Pseudomonadota</taxon>
        <taxon>Alphaproteobacteria</taxon>
        <taxon>Rhodospirillales</taxon>
        <taxon>Thalassospiraceae</taxon>
        <taxon>Thalassospira</taxon>
    </lineage>
</organism>
<sequence>MPQATLRRISLAISTLGLFSFCASQALADQTLNYKVFKDGEPIGSEQVILSDTSDGQTARVVTETSVQVLFLKFHYHHDRTETWKGDALVSVKAETDDDGTPYQWLAEYEGNCFEVAGKGVPRREQCDDAWPLTLWREDVTSKTSLYSVIDAAPYKVSVAKAVDNTLEIDGQTVPATHYVMTGDVTRDLWYDKDGKLLKTSFKKKGYDIDFIRVDAQ</sequence>
<comment type="caution">
    <text evidence="2">The sequence shown here is derived from an EMBL/GenBank/DDBJ whole genome shotgun (WGS) entry which is preliminary data.</text>
</comment>
<reference evidence="2 3" key="1">
    <citation type="submission" date="2017-09" db="EMBL/GenBank/DDBJ databases">
        <title>Biodiversity and function of Thalassospira species in the particle-attached aromatic-hydrocarbon-degrading consortia from the surface seawater of the South China Sea.</title>
        <authorList>
            <person name="Dong C."/>
            <person name="Liu R."/>
            <person name="Shao Z."/>
        </authorList>
    </citation>
    <scope>NUCLEOTIDE SEQUENCE [LARGE SCALE GENOMIC DNA]</scope>
    <source>
        <strain evidence="2 3">CSC1P2</strain>
    </source>
</reference>
<keyword evidence="1" id="KW-0732">Signal</keyword>
<feature type="signal peptide" evidence="1">
    <location>
        <begin position="1"/>
        <end position="28"/>
    </location>
</feature>
<dbReference type="AlphaFoldDB" id="A0A2N3KN08"/>
<dbReference type="Proteomes" id="UP000233597">
    <property type="component" value="Unassembled WGS sequence"/>
</dbReference>
<dbReference type="Pfam" id="PF19630">
    <property type="entry name" value="DUF6134"/>
    <property type="match status" value="1"/>
</dbReference>
<evidence type="ECO:0000313" key="3">
    <source>
        <dbReference type="Proteomes" id="UP000233597"/>
    </source>
</evidence>
<evidence type="ECO:0000256" key="1">
    <source>
        <dbReference type="SAM" id="SignalP"/>
    </source>
</evidence>
<accession>A0A2N3KN08</accession>
<proteinExistence type="predicted"/>
<feature type="chain" id="PRO_5014678264" evidence="1">
    <location>
        <begin position="29"/>
        <end position="217"/>
    </location>
</feature>
<name>A0A2N3KN08_9PROT</name>
<dbReference type="InterPro" id="IPR045767">
    <property type="entry name" value="DUF6134"/>
</dbReference>
<protein>
    <submittedName>
        <fullName evidence="2">Uncharacterized protein</fullName>
    </submittedName>
</protein>
<evidence type="ECO:0000313" key="2">
    <source>
        <dbReference type="EMBL" id="PKR51925.1"/>
    </source>
</evidence>
<dbReference type="RefSeq" id="WP_101268906.1">
    <property type="nucleotide sequence ID" value="NZ_NWTK01000012.1"/>
</dbReference>
<dbReference type="EMBL" id="NWTK01000012">
    <property type="protein sequence ID" value="PKR51925.1"/>
    <property type="molecule type" value="Genomic_DNA"/>
</dbReference>
<dbReference type="OrthoDB" id="6086999at2"/>